<name>A0A834TBD8_9FABA</name>
<comment type="caution">
    <text evidence="1">The sequence shown here is derived from an EMBL/GenBank/DDBJ whole genome shotgun (WGS) entry which is preliminary data.</text>
</comment>
<dbReference type="AlphaFoldDB" id="A0A834TBD8"/>
<dbReference type="Proteomes" id="UP000634136">
    <property type="component" value="Unassembled WGS sequence"/>
</dbReference>
<evidence type="ECO:0000313" key="1">
    <source>
        <dbReference type="EMBL" id="KAF7818125.1"/>
    </source>
</evidence>
<organism evidence="1 2">
    <name type="scientific">Senna tora</name>
    <dbReference type="NCBI Taxonomy" id="362788"/>
    <lineage>
        <taxon>Eukaryota</taxon>
        <taxon>Viridiplantae</taxon>
        <taxon>Streptophyta</taxon>
        <taxon>Embryophyta</taxon>
        <taxon>Tracheophyta</taxon>
        <taxon>Spermatophyta</taxon>
        <taxon>Magnoliopsida</taxon>
        <taxon>eudicotyledons</taxon>
        <taxon>Gunneridae</taxon>
        <taxon>Pentapetalae</taxon>
        <taxon>rosids</taxon>
        <taxon>fabids</taxon>
        <taxon>Fabales</taxon>
        <taxon>Fabaceae</taxon>
        <taxon>Caesalpinioideae</taxon>
        <taxon>Cassia clade</taxon>
        <taxon>Senna</taxon>
    </lineage>
</organism>
<protein>
    <submittedName>
        <fullName evidence="1">Uncharacterized protein</fullName>
    </submittedName>
</protein>
<evidence type="ECO:0000313" key="2">
    <source>
        <dbReference type="Proteomes" id="UP000634136"/>
    </source>
</evidence>
<gene>
    <name evidence="1" type="ORF">G2W53_023580</name>
</gene>
<reference evidence="1" key="1">
    <citation type="submission" date="2020-09" db="EMBL/GenBank/DDBJ databases">
        <title>Genome-Enabled Discovery of Anthraquinone Biosynthesis in Senna tora.</title>
        <authorList>
            <person name="Kang S.-H."/>
            <person name="Pandey R.P."/>
            <person name="Lee C.-M."/>
            <person name="Sim J.-S."/>
            <person name="Jeong J.-T."/>
            <person name="Choi B.-S."/>
            <person name="Jung M."/>
            <person name="Ginzburg D."/>
            <person name="Zhao K."/>
            <person name="Won S.Y."/>
            <person name="Oh T.-J."/>
            <person name="Yu Y."/>
            <person name="Kim N.-H."/>
            <person name="Lee O.R."/>
            <person name="Lee T.-H."/>
            <person name="Bashyal P."/>
            <person name="Kim T.-S."/>
            <person name="Lee W.-H."/>
            <person name="Kawkins C."/>
            <person name="Kim C.-K."/>
            <person name="Kim J.S."/>
            <person name="Ahn B.O."/>
            <person name="Rhee S.Y."/>
            <person name="Sohng J.K."/>
        </authorList>
    </citation>
    <scope>NUCLEOTIDE SEQUENCE</scope>
    <source>
        <tissue evidence="1">Leaf</tissue>
    </source>
</reference>
<sequence length="24" mass="2697">MAVHQLGTIPLVLPSERRAEQTLH</sequence>
<proteinExistence type="predicted"/>
<accession>A0A834TBD8</accession>
<dbReference type="EMBL" id="JAAIUW010000008">
    <property type="protein sequence ID" value="KAF7818125.1"/>
    <property type="molecule type" value="Genomic_DNA"/>
</dbReference>
<keyword evidence="2" id="KW-1185">Reference proteome</keyword>